<name>A0A8B6X3L6_9BURK</name>
<reference evidence="5" key="4">
    <citation type="journal article" date="2016" name="Int. J. Mol. Sci.">
        <title>Structure and Functional Diversity of GCN5-Related N-Acetyltransferases (GNAT).</title>
        <authorList>
            <person name="Salah Ud-Din A.I."/>
            <person name="Tikhomirova A."/>
            <person name="Roujeinikova A."/>
        </authorList>
    </citation>
    <scope>NUCLEOTIDE SEQUENCE</scope>
</reference>
<dbReference type="Proteomes" id="UP000675920">
    <property type="component" value="Unplaced"/>
</dbReference>
<organism evidence="4 5">
    <name type="scientific">Derxia gummosa DSM 723</name>
    <dbReference type="NCBI Taxonomy" id="1121388"/>
    <lineage>
        <taxon>Bacteria</taxon>
        <taxon>Pseudomonadati</taxon>
        <taxon>Pseudomonadota</taxon>
        <taxon>Betaproteobacteria</taxon>
        <taxon>Burkholderiales</taxon>
        <taxon>Alcaligenaceae</taxon>
        <taxon>Derxia</taxon>
    </lineage>
</organism>
<sequence length="176" mass="19209">MFQLRLADPADLPAIVDIYNSTIASRLVTADLDPVSLESRFAWFRAHQKLERPLWVASPLPVEGEAEAGQGGTAPVLGWLSFSDFYGRPAYAGTVEVSVYCQEAMRGRGVGSFLLQAAIDFAPRVGVENLIGCVFGHNDPSLGLFGKFGFERWGSLPRVARLDGVERDLVIVGRRV</sequence>
<proteinExistence type="predicted"/>
<keyword evidence="1" id="KW-0808">Transferase</keyword>
<reference evidence="5" key="5">
    <citation type="submission" date="2025-08" db="UniProtKB">
        <authorList>
            <consortium name="RefSeq"/>
        </authorList>
    </citation>
    <scope>IDENTIFICATION</scope>
</reference>
<reference evidence="5" key="2">
    <citation type="journal article" date="2005" name="Arch. Biochem. Biophys.">
        <title>Structure and functions of the GNAT superfamily of acetyltransferases.</title>
        <authorList>
            <person name="Vetting M.W."/>
            <person name="S de Carvalho L.P."/>
            <person name="Yu M."/>
            <person name="Hegde S.S."/>
            <person name="Magnet S."/>
            <person name="Roderick S.L."/>
            <person name="Blanchard J.S."/>
        </authorList>
    </citation>
    <scope>NUCLEOTIDE SEQUENCE</scope>
</reference>
<evidence type="ECO:0000313" key="4">
    <source>
        <dbReference type="Proteomes" id="UP000675920"/>
    </source>
</evidence>
<accession>A0A8B6X3L6</accession>
<dbReference type="InterPro" id="IPR000182">
    <property type="entry name" value="GNAT_dom"/>
</dbReference>
<evidence type="ECO:0000256" key="2">
    <source>
        <dbReference type="ARBA" id="ARBA00023315"/>
    </source>
</evidence>
<dbReference type="EC" id="2.3.-.-" evidence="5"/>
<dbReference type="AlphaFoldDB" id="A0A8B6X3L6"/>
<protein>
    <submittedName>
        <fullName evidence="5">GNAT family N-acetyltransferase</fullName>
        <ecNumber evidence="5">2.3.-.-</ecNumber>
    </submittedName>
</protein>
<reference evidence="5" key="3">
    <citation type="journal article" date="2016" name="Biochemistry">
        <title>Bacterial GCN5-Related N-Acetyltransferases: From Resistance to Regulation.</title>
        <authorList>
            <person name="Favrot L."/>
            <person name="Blanchard J.S."/>
            <person name="Vergnolle O."/>
        </authorList>
    </citation>
    <scope>NUCLEOTIDE SEQUENCE</scope>
</reference>
<evidence type="ECO:0000313" key="5">
    <source>
        <dbReference type="RefSeq" id="WP_028311334.1"/>
    </source>
</evidence>
<dbReference type="Gene3D" id="3.40.630.30">
    <property type="match status" value="1"/>
</dbReference>
<dbReference type="PANTHER" id="PTHR43072:SF23">
    <property type="entry name" value="UPF0039 PROTEIN C11D3.02C"/>
    <property type="match status" value="1"/>
</dbReference>
<dbReference type="SUPFAM" id="SSF55729">
    <property type="entry name" value="Acyl-CoA N-acyltransferases (Nat)"/>
    <property type="match status" value="1"/>
</dbReference>
<dbReference type="PANTHER" id="PTHR43072">
    <property type="entry name" value="N-ACETYLTRANSFERASE"/>
    <property type="match status" value="1"/>
</dbReference>
<dbReference type="Pfam" id="PF00583">
    <property type="entry name" value="Acetyltransf_1"/>
    <property type="match status" value="1"/>
</dbReference>
<feature type="domain" description="N-acetyltransferase" evidence="3">
    <location>
        <begin position="2"/>
        <end position="168"/>
    </location>
</feature>
<dbReference type="InterPro" id="IPR016181">
    <property type="entry name" value="Acyl_CoA_acyltransferase"/>
</dbReference>
<keyword evidence="2" id="KW-0012">Acyltransferase</keyword>
<reference evidence="5" key="1">
    <citation type="journal article" date="2000" name="Annu. Rev. Biophys. Biomol. Struct.">
        <title>GCN5-related N-acetyltransferases: a structural overview.</title>
        <authorList>
            <person name="Dyda F."/>
            <person name="Klein D.C."/>
            <person name="Hickman A.B."/>
        </authorList>
    </citation>
    <scope>NUCLEOTIDE SEQUENCE</scope>
</reference>
<dbReference type="GO" id="GO:0016747">
    <property type="term" value="F:acyltransferase activity, transferring groups other than amino-acyl groups"/>
    <property type="evidence" value="ECO:0007669"/>
    <property type="project" value="InterPro"/>
</dbReference>
<evidence type="ECO:0000256" key="1">
    <source>
        <dbReference type="ARBA" id="ARBA00022679"/>
    </source>
</evidence>
<dbReference type="RefSeq" id="WP_028311334.1">
    <property type="nucleotide sequence ID" value="NZ_AXWS01000008.1"/>
</dbReference>
<dbReference type="PROSITE" id="PS51186">
    <property type="entry name" value="GNAT"/>
    <property type="match status" value="1"/>
</dbReference>
<keyword evidence="4" id="KW-1185">Reference proteome</keyword>
<evidence type="ECO:0000259" key="3">
    <source>
        <dbReference type="PROSITE" id="PS51186"/>
    </source>
</evidence>
<dbReference type="OrthoDB" id="5459937at2"/>